<evidence type="ECO:0000256" key="2">
    <source>
        <dbReference type="ARBA" id="ARBA00022692"/>
    </source>
</evidence>
<proteinExistence type="inferred from homology"/>
<organism evidence="8 9">
    <name type="scientific">Oceanibaculum indicum</name>
    <dbReference type="NCBI Taxonomy" id="526216"/>
    <lineage>
        <taxon>Bacteria</taxon>
        <taxon>Pseudomonadati</taxon>
        <taxon>Pseudomonadota</taxon>
        <taxon>Alphaproteobacteria</taxon>
        <taxon>Rhodospirillales</taxon>
        <taxon>Oceanibaculaceae</taxon>
        <taxon>Oceanibaculum</taxon>
    </lineage>
</organism>
<evidence type="ECO:0000256" key="5">
    <source>
        <dbReference type="ARBA" id="ARBA00038105"/>
    </source>
</evidence>
<dbReference type="SUPFAM" id="SSF46565">
    <property type="entry name" value="Chaperone J-domain"/>
    <property type="match status" value="1"/>
</dbReference>
<accession>A0A420WP64</accession>
<dbReference type="SMART" id="SM00271">
    <property type="entry name" value="DnaJ"/>
    <property type="match status" value="1"/>
</dbReference>
<evidence type="ECO:0000256" key="1">
    <source>
        <dbReference type="ARBA" id="ARBA00004167"/>
    </source>
</evidence>
<protein>
    <submittedName>
        <fullName evidence="8">DnaJ-like protein</fullName>
    </submittedName>
</protein>
<dbReference type="PANTHER" id="PTHR12763">
    <property type="match status" value="1"/>
</dbReference>
<comment type="subcellular location">
    <subcellularLocation>
        <location evidence="1">Membrane</location>
        <topology evidence="1">Single-pass membrane protein</topology>
    </subcellularLocation>
</comment>
<dbReference type="InterPro" id="IPR036869">
    <property type="entry name" value="J_dom_sf"/>
</dbReference>
<comment type="caution">
    <text evidence="8">The sequence shown here is derived from an EMBL/GenBank/DDBJ whole genome shotgun (WGS) entry which is preliminary data.</text>
</comment>
<dbReference type="EMBL" id="RBIG01000001">
    <property type="protein sequence ID" value="RKQ72809.1"/>
    <property type="molecule type" value="Genomic_DNA"/>
</dbReference>
<evidence type="ECO:0000256" key="4">
    <source>
        <dbReference type="ARBA" id="ARBA00023136"/>
    </source>
</evidence>
<dbReference type="Pfam" id="PF00226">
    <property type="entry name" value="DnaJ"/>
    <property type="match status" value="1"/>
</dbReference>
<evidence type="ECO:0000256" key="3">
    <source>
        <dbReference type="ARBA" id="ARBA00022989"/>
    </source>
</evidence>
<dbReference type="Proteomes" id="UP000277424">
    <property type="component" value="Unassembled WGS sequence"/>
</dbReference>
<name>A0A420WP64_9PROT</name>
<keyword evidence="4 6" id="KW-0472">Membrane</keyword>
<dbReference type="InterPro" id="IPR001623">
    <property type="entry name" value="DnaJ_domain"/>
</dbReference>
<dbReference type="OrthoDB" id="9811070at2"/>
<evidence type="ECO:0000313" key="9">
    <source>
        <dbReference type="Proteomes" id="UP000277424"/>
    </source>
</evidence>
<comment type="similarity">
    <text evidence="5">Belongs to the TIM14 family.</text>
</comment>
<sequence length="241" mass="25954">MPYLILGLALLLGLLLAARWLASAEPKKVASALKWSAAVLLVAAVGILFVRGQLGYLIALAGGLIPFILRWRGILQSVRNAAKAAQGPTRGQSSEIVTRLLSMRLDHDSGEMHGHVLEGPFRNRSLDTLSDAEMAALLSECHGADAQSAQVLEAYLDRMRGPDWRENFGAETASEEPRQPAGGSMTADQAREILGVGPDATPQEIREAHRRLMLANHPDHGGSTYLAAQINRAKDVLLGKK</sequence>
<evidence type="ECO:0000256" key="6">
    <source>
        <dbReference type="SAM" id="Phobius"/>
    </source>
</evidence>
<keyword evidence="3 6" id="KW-1133">Transmembrane helix</keyword>
<keyword evidence="2 6" id="KW-0812">Transmembrane</keyword>
<gene>
    <name evidence="8" type="ORF">BCL74_0578</name>
</gene>
<dbReference type="AlphaFoldDB" id="A0A420WP64"/>
<dbReference type="PROSITE" id="PS50076">
    <property type="entry name" value="DNAJ_2"/>
    <property type="match status" value="1"/>
</dbReference>
<dbReference type="CDD" id="cd06257">
    <property type="entry name" value="DnaJ"/>
    <property type="match status" value="1"/>
</dbReference>
<feature type="transmembrane region" description="Helical" evidence="6">
    <location>
        <begin position="40"/>
        <end position="69"/>
    </location>
</feature>
<dbReference type="PANTHER" id="PTHR12763:SF28">
    <property type="entry name" value="GEO10507P1-RELATED"/>
    <property type="match status" value="1"/>
</dbReference>
<evidence type="ECO:0000259" key="7">
    <source>
        <dbReference type="PROSITE" id="PS50076"/>
    </source>
</evidence>
<dbReference type="RefSeq" id="WP_121217405.1">
    <property type="nucleotide sequence ID" value="NZ_RBIG01000001.1"/>
</dbReference>
<dbReference type="FunFam" id="1.10.287.110:FF:000001">
    <property type="entry name" value="Import inner membrane translocase subunit tim14"/>
    <property type="match status" value="1"/>
</dbReference>
<evidence type="ECO:0000313" key="8">
    <source>
        <dbReference type="EMBL" id="RKQ72809.1"/>
    </source>
</evidence>
<feature type="domain" description="J" evidence="7">
    <location>
        <begin position="189"/>
        <end position="241"/>
    </location>
</feature>
<dbReference type="GO" id="GO:0016020">
    <property type="term" value="C:membrane"/>
    <property type="evidence" value="ECO:0007669"/>
    <property type="project" value="UniProtKB-SubCell"/>
</dbReference>
<reference evidence="8 9" key="1">
    <citation type="submission" date="2018-10" db="EMBL/GenBank/DDBJ databases">
        <title>Comparative analysis of microorganisms from saline springs in Andes Mountain Range, Colombia.</title>
        <authorList>
            <person name="Rubin E."/>
        </authorList>
    </citation>
    <scope>NUCLEOTIDE SEQUENCE [LARGE SCALE GENOMIC DNA]</scope>
    <source>
        <strain evidence="8 9">USBA 36</strain>
    </source>
</reference>
<dbReference type="Gene3D" id="1.10.287.110">
    <property type="entry name" value="DnaJ domain"/>
    <property type="match status" value="1"/>
</dbReference>